<keyword evidence="3" id="KW-0808">Transferase</keyword>
<feature type="domain" description="PHD-type" evidence="11">
    <location>
        <begin position="123"/>
        <end position="179"/>
    </location>
</feature>
<keyword evidence="8" id="KW-0156">Chromatin regulator</keyword>
<dbReference type="PROSITE" id="PS50868">
    <property type="entry name" value="POST_SET"/>
    <property type="match status" value="1"/>
</dbReference>
<keyword evidence="4" id="KW-0949">S-adenosyl-L-methionine</keyword>
<dbReference type="InterPro" id="IPR011011">
    <property type="entry name" value="Znf_FYVE_PHD"/>
</dbReference>
<dbReference type="Gene3D" id="2.170.270.10">
    <property type="entry name" value="SET domain"/>
    <property type="match status" value="1"/>
</dbReference>
<dbReference type="InterPro" id="IPR001214">
    <property type="entry name" value="SET_dom"/>
</dbReference>
<dbReference type="InterPro" id="IPR032308">
    <property type="entry name" value="TDBD"/>
</dbReference>
<keyword evidence="7" id="KW-0862">Zinc</keyword>
<dbReference type="PROSITE" id="PS51805">
    <property type="entry name" value="EPHD"/>
    <property type="match status" value="1"/>
</dbReference>
<dbReference type="InterPro" id="IPR046341">
    <property type="entry name" value="SET_dom_sf"/>
</dbReference>
<dbReference type="Gramene" id="EFJ36650">
    <property type="protein sequence ID" value="EFJ36650"/>
    <property type="gene ID" value="SELMODRAFT_164635"/>
</dbReference>
<gene>
    <name evidence="15" type="ORF">SELMODRAFT_164635</name>
</gene>
<dbReference type="PROSITE" id="PS50280">
    <property type="entry name" value="SET"/>
    <property type="match status" value="1"/>
</dbReference>
<dbReference type="CDD" id="cd15495">
    <property type="entry name" value="PHD_ATX3_4_5_like"/>
    <property type="match status" value="1"/>
</dbReference>
<protein>
    <recommendedName>
        <fullName evidence="17">Histone-lysine N-methyltransferase</fullName>
    </recommendedName>
</protein>
<name>D8QTI2_SELML</name>
<feature type="domain" description="Post-SET" evidence="13">
    <location>
        <begin position="733"/>
        <end position="749"/>
    </location>
</feature>
<evidence type="ECO:0008006" key="17">
    <source>
        <dbReference type="Google" id="ProtNLM"/>
    </source>
</evidence>
<dbReference type="GO" id="GO:0006357">
    <property type="term" value="P:regulation of transcription by RNA polymerase II"/>
    <property type="evidence" value="ECO:0000318"/>
    <property type="project" value="GO_Central"/>
</dbReference>
<dbReference type="InterPro" id="IPR041955">
    <property type="entry name" value="ATX3/4/5_ePHD"/>
</dbReference>
<keyword evidence="9" id="KW-0539">Nucleus</keyword>
<evidence type="ECO:0000259" key="12">
    <source>
        <dbReference type="PROSITE" id="PS50280"/>
    </source>
</evidence>
<dbReference type="InterPro" id="IPR042011">
    <property type="entry name" value="ATX3/4/5_PHD"/>
</dbReference>
<dbReference type="InterPro" id="IPR019787">
    <property type="entry name" value="Znf_PHD-finger"/>
</dbReference>
<evidence type="ECO:0000256" key="9">
    <source>
        <dbReference type="ARBA" id="ARBA00023242"/>
    </source>
</evidence>
<dbReference type="CDD" id="cd10518">
    <property type="entry name" value="SET_SETD1-like"/>
    <property type="match status" value="1"/>
</dbReference>
<dbReference type="SMART" id="SM00317">
    <property type="entry name" value="SET"/>
    <property type="match status" value="1"/>
</dbReference>
<keyword evidence="2" id="KW-0489">Methyltransferase</keyword>
<dbReference type="Pfam" id="PF13831">
    <property type="entry name" value="PHD_2"/>
    <property type="match status" value="1"/>
</dbReference>
<evidence type="ECO:0000256" key="10">
    <source>
        <dbReference type="PROSITE-ProRule" id="PRU00146"/>
    </source>
</evidence>
<keyword evidence="5" id="KW-0479">Metal-binding</keyword>
<dbReference type="CDD" id="cd15663">
    <property type="entry name" value="ePHD_ATX3_4_5_like"/>
    <property type="match status" value="1"/>
</dbReference>
<evidence type="ECO:0000256" key="6">
    <source>
        <dbReference type="ARBA" id="ARBA00022771"/>
    </source>
</evidence>
<dbReference type="FunFam" id="2.170.270.10:FF:000058">
    <property type="entry name" value="Histone-lysine N-methyltransferase"/>
    <property type="match status" value="1"/>
</dbReference>
<dbReference type="PROSITE" id="PS50016">
    <property type="entry name" value="ZF_PHD_2"/>
    <property type="match status" value="2"/>
</dbReference>
<comment type="subcellular location">
    <subcellularLocation>
        <location evidence="1">Nucleus</location>
    </subcellularLocation>
</comment>
<evidence type="ECO:0000256" key="1">
    <source>
        <dbReference type="ARBA" id="ARBA00004123"/>
    </source>
</evidence>
<dbReference type="SUPFAM" id="SSF57903">
    <property type="entry name" value="FYVE/PHD zinc finger"/>
    <property type="match status" value="2"/>
</dbReference>
<dbReference type="InterPro" id="IPR003616">
    <property type="entry name" value="Post-SET_dom"/>
</dbReference>
<evidence type="ECO:0000256" key="8">
    <source>
        <dbReference type="ARBA" id="ARBA00022853"/>
    </source>
</evidence>
<dbReference type="Gene3D" id="3.30.40.10">
    <property type="entry name" value="Zinc/RING finger domain, C3HC4 (zinc finger)"/>
    <property type="match status" value="3"/>
</dbReference>
<proteinExistence type="predicted"/>
<dbReference type="eggNOG" id="KOG1080">
    <property type="taxonomic scope" value="Eukaryota"/>
</dbReference>
<evidence type="ECO:0000259" key="14">
    <source>
        <dbReference type="PROSITE" id="PS51805"/>
    </source>
</evidence>
<dbReference type="GO" id="GO:0005634">
    <property type="term" value="C:nucleus"/>
    <property type="evidence" value="ECO:0007669"/>
    <property type="project" value="UniProtKB-SubCell"/>
</dbReference>
<keyword evidence="6 10" id="KW-0863">Zinc-finger</keyword>
<evidence type="ECO:0000259" key="11">
    <source>
        <dbReference type="PROSITE" id="PS50016"/>
    </source>
</evidence>
<evidence type="ECO:0000256" key="5">
    <source>
        <dbReference type="ARBA" id="ARBA00022723"/>
    </source>
</evidence>
<dbReference type="Proteomes" id="UP000001514">
    <property type="component" value="Unassembled WGS sequence"/>
</dbReference>
<dbReference type="EMBL" id="GL377566">
    <property type="protein sequence ID" value="EFJ36650.1"/>
    <property type="molecule type" value="Genomic_DNA"/>
</dbReference>
<evidence type="ECO:0000256" key="7">
    <source>
        <dbReference type="ARBA" id="ARBA00022833"/>
    </source>
</evidence>
<dbReference type="InterPro" id="IPR001965">
    <property type="entry name" value="Znf_PHD"/>
</dbReference>
<dbReference type="SUPFAM" id="SSF82199">
    <property type="entry name" value="SET domain"/>
    <property type="match status" value="1"/>
</dbReference>
<dbReference type="PROSITE" id="PS01359">
    <property type="entry name" value="ZF_PHD_1"/>
    <property type="match status" value="1"/>
</dbReference>
<dbReference type="Pfam" id="PF13832">
    <property type="entry name" value="zf-HC5HC2H_2"/>
    <property type="match status" value="1"/>
</dbReference>
<evidence type="ECO:0000313" key="16">
    <source>
        <dbReference type="Proteomes" id="UP000001514"/>
    </source>
</evidence>
<accession>D8QTI2</accession>
<dbReference type="PANTHER" id="PTHR13793">
    <property type="entry name" value="PHD FINGER PROTEINS"/>
    <property type="match status" value="1"/>
</dbReference>
<dbReference type="InterPro" id="IPR013083">
    <property type="entry name" value="Znf_RING/FYVE/PHD"/>
</dbReference>
<dbReference type="InterPro" id="IPR019786">
    <property type="entry name" value="Zinc_finger_PHD-type_CS"/>
</dbReference>
<evidence type="ECO:0000256" key="4">
    <source>
        <dbReference type="ARBA" id="ARBA00022691"/>
    </source>
</evidence>
<dbReference type="GO" id="GO:0008270">
    <property type="term" value="F:zinc ion binding"/>
    <property type="evidence" value="ECO:0007669"/>
    <property type="project" value="UniProtKB-KW"/>
</dbReference>
<dbReference type="GO" id="GO:0006325">
    <property type="term" value="P:chromatin organization"/>
    <property type="evidence" value="ECO:0007669"/>
    <property type="project" value="UniProtKB-KW"/>
</dbReference>
<sequence>MFYGESLARGVKRRDYAWVRKGMIFPFVDYLERFQSQTSFNKSQPGDFWSAIEEATLAEAGFEECEDVCKKPSHSEDESKCEDAKQRINICVGCGAALFGRIKLNPVPEELLCRHCKKLYKSRQYCGICKKVWHPNDKGDWAACDNCEIWVHAECDNISSKQLKELKRCTYYCPDCRNTQNISKKRGADSNGNNGSTYVLPRKLLVTCSGCEAEYLPKHHRILCKCERCGDGKHMLPSEWEQHTGSKKRRWKETIVVKNLNQTLLSWLRLMLEGGAIGLAYDGPELCTPNSYRVKELLTCLEAAYKPVVPIWTPERCAVCRWIEDYDVNKIIICNRCQLAVHEECYGVKASEISGSWVCRGCETPDAVRDCCLCPVKGGALKPTTIKGLWVHITCAWFIHEVTFKDEVAMEPAAGITRIDLMRFREACAVCKQIHGVCIQCNKCKTLYHPMCALRAGYHMEVQISYKKNGSFETRMITYCATHKAPKPDSYIQYTTDKGVSLGKKERFSNGQSSKSSSTFNSFPKKLCDDLEKEFQNFRRSKNPAARCQVYGQNMYYKRSNRSPIAYRVMGYSHHSTESIDALRDFPELEHEDLVDMKTRLSFLEKTEKSRVCFGKSGIHGWGLFARRTIEEGEIVVEYRGEQVRRSVADLREKRYRDQGKDCYLFKISEEIVIDATEKGNIGRLINHSCSPSCYARILCVDGEESRIVLIAKRNVAAGEELTYDYQFEEEDKKVPCLCGSDSCRQYMN</sequence>
<dbReference type="Pfam" id="PF00856">
    <property type="entry name" value="SET"/>
    <property type="match status" value="1"/>
</dbReference>
<dbReference type="SMART" id="SM00508">
    <property type="entry name" value="PostSET"/>
    <property type="match status" value="1"/>
</dbReference>
<reference evidence="15 16" key="1">
    <citation type="journal article" date="2011" name="Science">
        <title>The Selaginella genome identifies genetic changes associated with the evolution of vascular plants.</title>
        <authorList>
            <person name="Banks J.A."/>
            <person name="Nishiyama T."/>
            <person name="Hasebe M."/>
            <person name="Bowman J.L."/>
            <person name="Gribskov M."/>
            <person name="dePamphilis C."/>
            <person name="Albert V.A."/>
            <person name="Aono N."/>
            <person name="Aoyama T."/>
            <person name="Ambrose B.A."/>
            <person name="Ashton N.W."/>
            <person name="Axtell M.J."/>
            <person name="Barker E."/>
            <person name="Barker M.S."/>
            <person name="Bennetzen J.L."/>
            <person name="Bonawitz N.D."/>
            <person name="Chapple C."/>
            <person name="Cheng C."/>
            <person name="Correa L.G."/>
            <person name="Dacre M."/>
            <person name="DeBarry J."/>
            <person name="Dreyer I."/>
            <person name="Elias M."/>
            <person name="Engstrom E.M."/>
            <person name="Estelle M."/>
            <person name="Feng L."/>
            <person name="Finet C."/>
            <person name="Floyd S.K."/>
            <person name="Frommer W.B."/>
            <person name="Fujita T."/>
            <person name="Gramzow L."/>
            <person name="Gutensohn M."/>
            <person name="Harholt J."/>
            <person name="Hattori M."/>
            <person name="Heyl A."/>
            <person name="Hirai T."/>
            <person name="Hiwatashi Y."/>
            <person name="Ishikawa M."/>
            <person name="Iwata M."/>
            <person name="Karol K.G."/>
            <person name="Koehler B."/>
            <person name="Kolukisaoglu U."/>
            <person name="Kubo M."/>
            <person name="Kurata T."/>
            <person name="Lalonde S."/>
            <person name="Li K."/>
            <person name="Li Y."/>
            <person name="Litt A."/>
            <person name="Lyons E."/>
            <person name="Manning G."/>
            <person name="Maruyama T."/>
            <person name="Michael T.P."/>
            <person name="Mikami K."/>
            <person name="Miyazaki S."/>
            <person name="Morinaga S."/>
            <person name="Murata T."/>
            <person name="Mueller-Roeber B."/>
            <person name="Nelson D.R."/>
            <person name="Obara M."/>
            <person name="Oguri Y."/>
            <person name="Olmstead R.G."/>
            <person name="Onodera N."/>
            <person name="Petersen B.L."/>
            <person name="Pils B."/>
            <person name="Prigge M."/>
            <person name="Rensing S.A."/>
            <person name="Riano-Pachon D.M."/>
            <person name="Roberts A.W."/>
            <person name="Sato Y."/>
            <person name="Scheller H.V."/>
            <person name="Schulz B."/>
            <person name="Schulz C."/>
            <person name="Shakirov E.V."/>
            <person name="Shibagaki N."/>
            <person name="Shinohara N."/>
            <person name="Shippen D.E."/>
            <person name="Soerensen I."/>
            <person name="Sotooka R."/>
            <person name="Sugimoto N."/>
            <person name="Sugita M."/>
            <person name="Sumikawa N."/>
            <person name="Tanurdzic M."/>
            <person name="Theissen G."/>
            <person name="Ulvskov P."/>
            <person name="Wakazuki S."/>
            <person name="Weng J.K."/>
            <person name="Willats W.W."/>
            <person name="Wipf D."/>
            <person name="Wolf P.G."/>
            <person name="Yang L."/>
            <person name="Zimmer A.D."/>
            <person name="Zhu Q."/>
            <person name="Mitros T."/>
            <person name="Hellsten U."/>
            <person name="Loque D."/>
            <person name="Otillar R."/>
            <person name="Salamov A."/>
            <person name="Schmutz J."/>
            <person name="Shapiro H."/>
            <person name="Lindquist E."/>
            <person name="Lucas S."/>
            <person name="Rokhsar D."/>
            <person name="Grigoriev I.V."/>
        </authorList>
    </citation>
    <scope>NUCLEOTIDE SEQUENCE [LARGE SCALE GENOMIC DNA]</scope>
</reference>
<dbReference type="AlphaFoldDB" id="D8QTI2"/>
<dbReference type="OMA" id="SHGSCIT"/>
<dbReference type="HOGENOM" id="CLU_006335_0_0_1"/>
<feature type="domain" description="PHD-type" evidence="11">
    <location>
        <begin position="314"/>
        <end position="365"/>
    </location>
</feature>
<feature type="domain" description="PHD-type" evidence="14">
    <location>
        <begin position="368"/>
        <end position="484"/>
    </location>
</feature>
<keyword evidence="16" id="KW-1185">Reference proteome</keyword>
<dbReference type="GO" id="GO:0032259">
    <property type="term" value="P:methylation"/>
    <property type="evidence" value="ECO:0007669"/>
    <property type="project" value="UniProtKB-KW"/>
</dbReference>
<dbReference type="SMART" id="SM00249">
    <property type="entry name" value="PHD"/>
    <property type="match status" value="3"/>
</dbReference>
<dbReference type="GO" id="GO:0008168">
    <property type="term" value="F:methyltransferase activity"/>
    <property type="evidence" value="ECO:0007669"/>
    <property type="project" value="UniProtKB-KW"/>
</dbReference>
<dbReference type="PANTHER" id="PTHR13793:SF132">
    <property type="entry name" value="HISTONE-LYSINE N-METHYLTRANSFERASE ATX5"/>
    <property type="match status" value="1"/>
</dbReference>
<evidence type="ECO:0000256" key="2">
    <source>
        <dbReference type="ARBA" id="ARBA00022603"/>
    </source>
</evidence>
<dbReference type="InterPro" id="IPR050701">
    <property type="entry name" value="Histone_Mod_Regulator"/>
</dbReference>
<evidence type="ECO:0000256" key="3">
    <source>
        <dbReference type="ARBA" id="ARBA00022679"/>
    </source>
</evidence>
<evidence type="ECO:0000259" key="13">
    <source>
        <dbReference type="PROSITE" id="PS50868"/>
    </source>
</evidence>
<dbReference type="FunCoup" id="D8QTI2">
    <property type="interactions" value="1113"/>
</dbReference>
<evidence type="ECO:0000313" key="15">
    <source>
        <dbReference type="EMBL" id="EFJ36650.1"/>
    </source>
</evidence>
<dbReference type="Pfam" id="PF16135">
    <property type="entry name" value="TDBD"/>
    <property type="match status" value="1"/>
</dbReference>
<feature type="domain" description="SET" evidence="12">
    <location>
        <begin position="610"/>
        <end position="727"/>
    </location>
</feature>
<dbReference type="STRING" id="88036.D8QTI2"/>
<organism evidence="16">
    <name type="scientific">Selaginella moellendorffii</name>
    <name type="common">Spikemoss</name>
    <dbReference type="NCBI Taxonomy" id="88036"/>
    <lineage>
        <taxon>Eukaryota</taxon>
        <taxon>Viridiplantae</taxon>
        <taxon>Streptophyta</taxon>
        <taxon>Embryophyta</taxon>
        <taxon>Tracheophyta</taxon>
        <taxon>Lycopodiopsida</taxon>
        <taxon>Selaginellales</taxon>
        <taxon>Selaginellaceae</taxon>
        <taxon>Selaginella</taxon>
    </lineage>
</organism>
<dbReference type="Pfam" id="PF00628">
    <property type="entry name" value="PHD"/>
    <property type="match status" value="1"/>
</dbReference>
<dbReference type="InParanoid" id="D8QTI2"/>
<dbReference type="KEGG" id="smo:SELMODRAFT_164635"/>
<dbReference type="InterPro" id="IPR034732">
    <property type="entry name" value="EPHD"/>
</dbReference>